<keyword evidence="4" id="KW-0966">Cell projection</keyword>
<organism evidence="6 7">
    <name type="scientific">Geotrypetes seraphini</name>
    <name type="common">Gaboon caecilian</name>
    <name type="synonym">Caecilia seraphini</name>
    <dbReference type="NCBI Taxonomy" id="260995"/>
    <lineage>
        <taxon>Eukaryota</taxon>
        <taxon>Metazoa</taxon>
        <taxon>Chordata</taxon>
        <taxon>Craniata</taxon>
        <taxon>Vertebrata</taxon>
        <taxon>Euteleostomi</taxon>
        <taxon>Amphibia</taxon>
        <taxon>Gymnophiona</taxon>
        <taxon>Geotrypetes</taxon>
    </lineage>
</organism>
<dbReference type="InterPro" id="IPR048256">
    <property type="entry name" value="Tektin-like"/>
</dbReference>
<keyword evidence="6" id="KW-1185">Reference proteome</keyword>
<dbReference type="GO" id="GO:0060271">
    <property type="term" value="P:cilium assembly"/>
    <property type="evidence" value="ECO:0007669"/>
    <property type="project" value="UniProtKB-UniRule"/>
</dbReference>
<dbReference type="Pfam" id="PF03148">
    <property type="entry name" value="Tektin"/>
    <property type="match status" value="1"/>
</dbReference>
<dbReference type="GO" id="GO:0005930">
    <property type="term" value="C:axoneme"/>
    <property type="evidence" value="ECO:0007669"/>
    <property type="project" value="UniProtKB-SubCell"/>
</dbReference>
<dbReference type="GeneID" id="117345441"/>
<dbReference type="AlphaFoldDB" id="A0A6P8NHQ7"/>
<dbReference type="GO" id="GO:0015630">
    <property type="term" value="C:microtubule cytoskeleton"/>
    <property type="evidence" value="ECO:0007669"/>
    <property type="project" value="UniProtKB-UniRule"/>
</dbReference>
<feature type="coiled-coil region" evidence="5">
    <location>
        <begin position="307"/>
        <end position="421"/>
    </location>
</feature>
<dbReference type="PANTHER" id="PTHR19960:SF12">
    <property type="entry name" value="TEKTIN-4"/>
    <property type="match status" value="1"/>
</dbReference>
<dbReference type="GO" id="GO:0060294">
    <property type="term" value="P:cilium movement involved in cell motility"/>
    <property type="evidence" value="ECO:0007669"/>
    <property type="project" value="UniProtKB-UniRule"/>
</dbReference>
<dbReference type="Proteomes" id="UP000515159">
    <property type="component" value="Chromosome 11"/>
</dbReference>
<evidence type="ECO:0000256" key="3">
    <source>
        <dbReference type="ARBA" id="ARBA00023054"/>
    </source>
</evidence>
<keyword evidence="4" id="KW-0282">Flagellum</keyword>
<evidence type="ECO:0000313" key="6">
    <source>
        <dbReference type="Proteomes" id="UP000515159"/>
    </source>
</evidence>
<evidence type="ECO:0000256" key="5">
    <source>
        <dbReference type="SAM" id="Coils"/>
    </source>
</evidence>
<dbReference type="FunCoup" id="A0A6P8NHQ7">
    <property type="interactions" value="31"/>
</dbReference>
<keyword evidence="3 5" id="KW-0175">Coiled coil</keyword>
<dbReference type="InterPro" id="IPR000435">
    <property type="entry name" value="Tektins"/>
</dbReference>
<sequence length="446" mass="51990">MATEVLLTQQPTPQTIPMGAMPPKEHEVAYNTGQHSSSGLTTAGFRTAKYLTEEWHQNNYARYFEAFADRDQSERVRHEAKKLADETEALAQRTQAESTRKLGERLQDFHFWRSELRREIDDVTAETDLLLMQKRRLERALDATEVPFTLASDNLQCRERRLGPDLVRDVVEVELLKELELIKNVQELLKRTLQQAVDQVRANRDVKQTLEMDWSDKREAYEIDDKCGRLNNQSTDIQFHHNSSRLADFASTPETWAQFTQDNIQRAERERLASTNLRTLIDNIIQDTSEDMRLQCAAVNKAFAKRCEEVDDAKKKLESHLRKVLEEIGDQENNIEALRQAIKDKETALKVAQTRLYHRSYRPHIELCKDSPQFRLISEVEEILASIEALKRKLEEAEQSLKNLEDTRMSLEKEIAVKTNSLFIDREKCMTHRTRYPTIMKLLGYD</sequence>
<accession>A0A6P8NHQ7</accession>
<dbReference type="PANTHER" id="PTHR19960">
    <property type="entry name" value="TEKTIN"/>
    <property type="match status" value="1"/>
</dbReference>
<dbReference type="GO" id="GO:0036126">
    <property type="term" value="C:sperm flagellum"/>
    <property type="evidence" value="ECO:0007669"/>
    <property type="project" value="TreeGrafter"/>
</dbReference>
<evidence type="ECO:0000313" key="7">
    <source>
        <dbReference type="RefSeq" id="XP_033769954.1"/>
    </source>
</evidence>
<name>A0A6P8NHQ7_GEOSA</name>
<evidence type="ECO:0000256" key="1">
    <source>
        <dbReference type="ARBA" id="ARBA00007209"/>
    </source>
</evidence>
<keyword evidence="4" id="KW-0969">Cilium</keyword>
<evidence type="ECO:0000256" key="4">
    <source>
        <dbReference type="RuleBase" id="RU367040"/>
    </source>
</evidence>
<dbReference type="GO" id="GO:0005634">
    <property type="term" value="C:nucleus"/>
    <property type="evidence" value="ECO:0007669"/>
    <property type="project" value="TreeGrafter"/>
</dbReference>
<dbReference type="OrthoDB" id="5788000at2759"/>
<dbReference type="PRINTS" id="PR00511">
    <property type="entry name" value="TEKTIN"/>
</dbReference>
<dbReference type="KEGG" id="gsh:117345441"/>
<proteinExistence type="inferred from homology"/>
<keyword evidence="2" id="KW-0963">Cytoplasm</keyword>
<gene>
    <name evidence="7" type="primary">TEKT4</name>
</gene>
<dbReference type="CTD" id="150483"/>
<dbReference type="RefSeq" id="XP_033769954.1">
    <property type="nucleotide sequence ID" value="XM_033914063.1"/>
</dbReference>
<dbReference type="InParanoid" id="A0A6P8NHQ7"/>
<protein>
    <recommendedName>
        <fullName evidence="4">Tektin</fullName>
    </recommendedName>
</protein>
<reference evidence="7" key="1">
    <citation type="submission" date="2025-08" db="UniProtKB">
        <authorList>
            <consortium name="RefSeq"/>
        </authorList>
    </citation>
    <scope>IDENTIFICATION</scope>
</reference>
<comment type="subcellular location">
    <subcellularLocation>
        <location evidence="4">Cytoplasm</location>
        <location evidence="4">Cytoskeleton</location>
        <location evidence="4">Cilium axoneme</location>
    </subcellularLocation>
</comment>
<evidence type="ECO:0000256" key="2">
    <source>
        <dbReference type="ARBA" id="ARBA00022490"/>
    </source>
</evidence>
<comment type="similarity">
    <text evidence="1 4">Belongs to the tektin family.</text>
</comment>